<name>Q6K4G4_ORYSJ</name>
<proteinExistence type="predicted"/>
<accession>Q6K4G4</accession>
<evidence type="ECO:0000313" key="1">
    <source>
        <dbReference type="EMBL" id="BAD23389.1"/>
    </source>
</evidence>
<dbReference type="AlphaFoldDB" id="Q6K4G4"/>
<sequence length="149" mass="16689">MHDCDGGDSVDVCGRHEEVFSESMNDIGGSVEPESILPLLKSIFPPNFDGIGGIELAFNSRQQRYDYNWSSTSGVEIHPLPLRFVENNYTSGLCPVWWSSHYPMCVNFSSKKHKGISSRDARPELISPCQMLQSQTTMSYLVECSVDAY</sequence>
<protein>
    <submittedName>
        <fullName evidence="1">Uncharacterized protein</fullName>
    </submittedName>
</protein>
<reference evidence="1" key="1">
    <citation type="submission" date="2002-07" db="EMBL/GenBank/DDBJ databases">
        <title>Oryza sativa nipponbare(GA3) genomic DNA, chromosome 9, BAC clone:OJ1451_A02.</title>
        <authorList>
            <person name="Sasaki T."/>
            <person name="Matsumoto T."/>
            <person name="Hattori M."/>
            <person name="Sakaki Y."/>
            <person name="Katayose Y."/>
        </authorList>
    </citation>
    <scope>NUCLEOTIDE SEQUENCE</scope>
</reference>
<evidence type="ECO:0000313" key="2">
    <source>
        <dbReference type="EMBL" id="BAD25992.1"/>
    </source>
</evidence>
<dbReference type="EMBL" id="AP005571">
    <property type="protein sequence ID" value="BAD23389.1"/>
    <property type="molecule type" value="Genomic_DNA"/>
</dbReference>
<dbReference type="EMBL" id="AP005587">
    <property type="protein sequence ID" value="BAD25992.1"/>
    <property type="molecule type" value="Genomic_DNA"/>
</dbReference>
<reference evidence="3" key="4">
    <citation type="journal article" date="2008" name="Nucleic Acids Res.">
        <title>The rice annotation project database (RAP-DB): 2008 update.</title>
        <authorList>
            <consortium name="The rice annotation project (RAP)"/>
        </authorList>
    </citation>
    <scope>GENOME REANNOTATION</scope>
    <source>
        <strain evidence="3">cv. Nipponbare</strain>
    </source>
</reference>
<evidence type="ECO:0000313" key="3">
    <source>
        <dbReference type="Proteomes" id="UP000000763"/>
    </source>
</evidence>
<gene>
    <name evidence="1" type="ORF">OJ1451_A02.22</name>
    <name evidence="2" type="ORF">P0499G10.3</name>
</gene>
<reference evidence="2" key="2">
    <citation type="submission" date="2002-07" db="EMBL/GenBank/DDBJ databases">
        <title>Oryza sativa nipponbare(GA3) genomic DNA, chromosome 9, PAC clone:P0499G10.</title>
        <authorList>
            <person name="Sasaki T."/>
            <person name="Matsumoto T."/>
            <person name="Hattori M."/>
            <person name="Sakaki Y."/>
            <person name="Katayose Y."/>
        </authorList>
    </citation>
    <scope>NUCLEOTIDE SEQUENCE</scope>
</reference>
<organism evidence="1 3">
    <name type="scientific">Oryza sativa subsp. japonica</name>
    <name type="common">Rice</name>
    <dbReference type="NCBI Taxonomy" id="39947"/>
    <lineage>
        <taxon>Eukaryota</taxon>
        <taxon>Viridiplantae</taxon>
        <taxon>Streptophyta</taxon>
        <taxon>Embryophyta</taxon>
        <taxon>Tracheophyta</taxon>
        <taxon>Spermatophyta</taxon>
        <taxon>Magnoliopsida</taxon>
        <taxon>Liliopsida</taxon>
        <taxon>Poales</taxon>
        <taxon>Poaceae</taxon>
        <taxon>BOP clade</taxon>
        <taxon>Oryzoideae</taxon>
        <taxon>Oryzeae</taxon>
        <taxon>Oryzinae</taxon>
        <taxon>Oryza</taxon>
        <taxon>Oryza sativa</taxon>
    </lineage>
</organism>
<dbReference type="Proteomes" id="UP000000763">
    <property type="component" value="Chromosome 9"/>
</dbReference>
<reference evidence="3" key="3">
    <citation type="journal article" date="2005" name="Nature">
        <title>The map-based sequence of the rice genome.</title>
        <authorList>
            <consortium name="International rice genome sequencing project (IRGSP)"/>
            <person name="Matsumoto T."/>
            <person name="Wu J."/>
            <person name="Kanamori H."/>
            <person name="Katayose Y."/>
            <person name="Fujisawa M."/>
            <person name="Namiki N."/>
            <person name="Mizuno H."/>
            <person name="Yamamoto K."/>
            <person name="Antonio B.A."/>
            <person name="Baba T."/>
            <person name="Sakata K."/>
            <person name="Nagamura Y."/>
            <person name="Aoki H."/>
            <person name="Arikawa K."/>
            <person name="Arita K."/>
            <person name="Bito T."/>
            <person name="Chiden Y."/>
            <person name="Fujitsuka N."/>
            <person name="Fukunaka R."/>
            <person name="Hamada M."/>
            <person name="Harada C."/>
            <person name="Hayashi A."/>
            <person name="Hijishita S."/>
            <person name="Honda M."/>
            <person name="Hosokawa S."/>
            <person name="Ichikawa Y."/>
            <person name="Idonuma A."/>
            <person name="Iijima M."/>
            <person name="Ikeda M."/>
            <person name="Ikeno M."/>
            <person name="Ito K."/>
            <person name="Ito S."/>
            <person name="Ito T."/>
            <person name="Ito Y."/>
            <person name="Ito Y."/>
            <person name="Iwabuchi A."/>
            <person name="Kamiya K."/>
            <person name="Karasawa W."/>
            <person name="Kurita K."/>
            <person name="Katagiri S."/>
            <person name="Kikuta A."/>
            <person name="Kobayashi H."/>
            <person name="Kobayashi N."/>
            <person name="Machita K."/>
            <person name="Maehara T."/>
            <person name="Masukawa M."/>
            <person name="Mizubayashi T."/>
            <person name="Mukai Y."/>
            <person name="Nagasaki H."/>
            <person name="Nagata Y."/>
            <person name="Naito S."/>
            <person name="Nakashima M."/>
            <person name="Nakama Y."/>
            <person name="Nakamichi Y."/>
            <person name="Nakamura M."/>
            <person name="Meguro A."/>
            <person name="Negishi M."/>
            <person name="Ohta I."/>
            <person name="Ohta T."/>
            <person name="Okamoto M."/>
            <person name="Ono N."/>
            <person name="Saji S."/>
            <person name="Sakaguchi M."/>
            <person name="Sakai K."/>
            <person name="Shibata M."/>
            <person name="Shimokawa T."/>
            <person name="Song J."/>
            <person name="Takazaki Y."/>
            <person name="Terasawa K."/>
            <person name="Tsugane M."/>
            <person name="Tsuji K."/>
            <person name="Ueda S."/>
            <person name="Waki K."/>
            <person name="Yamagata H."/>
            <person name="Yamamoto M."/>
            <person name="Yamamoto S."/>
            <person name="Yamane H."/>
            <person name="Yoshiki S."/>
            <person name="Yoshihara R."/>
            <person name="Yukawa K."/>
            <person name="Zhong H."/>
            <person name="Yano M."/>
            <person name="Yuan Q."/>
            <person name="Ouyang S."/>
            <person name="Liu J."/>
            <person name="Jones K.M."/>
            <person name="Gansberger K."/>
            <person name="Moffat K."/>
            <person name="Hill J."/>
            <person name="Bera J."/>
            <person name="Fadrosh D."/>
            <person name="Jin S."/>
            <person name="Johri S."/>
            <person name="Kim M."/>
            <person name="Overton L."/>
            <person name="Reardon M."/>
            <person name="Tsitrin T."/>
            <person name="Vuong H."/>
            <person name="Weaver B."/>
            <person name="Ciecko A."/>
            <person name="Tallon L."/>
            <person name="Jackson J."/>
            <person name="Pai G."/>
            <person name="Aken S.V."/>
            <person name="Utterback T."/>
            <person name="Reidmuller S."/>
            <person name="Feldblyum T."/>
            <person name="Hsiao J."/>
            <person name="Zismann V."/>
            <person name="Iobst S."/>
            <person name="de Vazeille A.R."/>
            <person name="Buell C.R."/>
            <person name="Ying K."/>
            <person name="Li Y."/>
            <person name="Lu T."/>
            <person name="Huang Y."/>
            <person name="Zhao Q."/>
            <person name="Feng Q."/>
            <person name="Zhang L."/>
            <person name="Zhu J."/>
            <person name="Weng Q."/>
            <person name="Mu J."/>
            <person name="Lu Y."/>
            <person name="Fan D."/>
            <person name="Liu Y."/>
            <person name="Guan J."/>
            <person name="Zhang Y."/>
            <person name="Yu S."/>
            <person name="Liu X."/>
            <person name="Zhang Y."/>
            <person name="Hong G."/>
            <person name="Han B."/>
            <person name="Choisne N."/>
            <person name="Demange N."/>
            <person name="Orjeda G."/>
            <person name="Samain S."/>
            <person name="Cattolico L."/>
            <person name="Pelletier E."/>
            <person name="Couloux A."/>
            <person name="Segurens B."/>
            <person name="Wincker P."/>
            <person name="D'Hont A."/>
            <person name="Scarpelli C."/>
            <person name="Weissenbach J."/>
            <person name="Salanoubat M."/>
            <person name="Quetier F."/>
            <person name="Yu Y."/>
            <person name="Kim H.R."/>
            <person name="Rambo T."/>
            <person name="Currie J."/>
            <person name="Collura K."/>
            <person name="Luo M."/>
            <person name="Yang T."/>
            <person name="Ammiraju J.S.S."/>
            <person name="Engler F."/>
            <person name="Soderlund C."/>
            <person name="Wing R.A."/>
            <person name="Palmer L.E."/>
            <person name="de la Bastide M."/>
            <person name="Spiegel L."/>
            <person name="Nascimento L."/>
            <person name="Zutavern T."/>
            <person name="O'Shaughnessy A."/>
            <person name="Dike S."/>
            <person name="Dedhia N."/>
            <person name="Preston R."/>
            <person name="Balija V."/>
            <person name="McCombie W.R."/>
            <person name="Chow T."/>
            <person name="Chen H."/>
            <person name="Chung M."/>
            <person name="Chen C."/>
            <person name="Shaw J."/>
            <person name="Wu H."/>
            <person name="Hsiao K."/>
            <person name="Chao Y."/>
            <person name="Chu M."/>
            <person name="Cheng C."/>
            <person name="Hour A."/>
            <person name="Lee P."/>
            <person name="Lin S."/>
            <person name="Lin Y."/>
            <person name="Liou J."/>
            <person name="Liu S."/>
            <person name="Hsing Y."/>
            <person name="Raghuvanshi S."/>
            <person name="Mohanty A."/>
            <person name="Bharti A.K."/>
            <person name="Gaur A."/>
            <person name="Gupta V."/>
            <person name="Kumar D."/>
            <person name="Ravi V."/>
            <person name="Vij S."/>
            <person name="Kapur A."/>
            <person name="Khurana P."/>
            <person name="Khurana P."/>
            <person name="Khurana J.P."/>
            <person name="Tyagi A.K."/>
            <person name="Gaikwad K."/>
            <person name="Singh A."/>
            <person name="Dalal V."/>
            <person name="Srivastava S."/>
            <person name="Dixit A."/>
            <person name="Pal A.K."/>
            <person name="Ghazi I.A."/>
            <person name="Yadav M."/>
            <person name="Pandit A."/>
            <person name="Bhargava A."/>
            <person name="Sureshbabu K."/>
            <person name="Batra K."/>
            <person name="Sharma T.R."/>
            <person name="Mohapatra T."/>
            <person name="Singh N.K."/>
            <person name="Messing J."/>
            <person name="Nelson A.B."/>
            <person name="Fuks G."/>
            <person name="Kavchok S."/>
            <person name="Keizer G."/>
            <person name="Linton E."/>
            <person name="Llaca V."/>
            <person name="Song R."/>
            <person name="Tanyolac B."/>
            <person name="Young S."/>
            <person name="Ho-Il K."/>
            <person name="Hahn J.H."/>
            <person name="Sangsakoo G."/>
            <person name="Vanavichit A."/>
            <person name="de Mattos Luiz.A.T."/>
            <person name="Zimmer P.D."/>
            <person name="Malone G."/>
            <person name="Dellagostin O."/>
            <person name="de Oliveira A.C."/>
            <person name="Bevan M."/>
            <person name="Bancroft I."/>
            <person name="Minx P."/>
            <person name="Cordum H."/>
            <person name="Wilson R."/>
            <person name="Cheng Z."/>
            <person name="Jin W."/>
            <person name="Jiang J."/>
            <person name="Leong S.A."/>
            <person name="Iwama H."/>
            <person name="Gojobori T."/>
            <person name="Itoh T."/>
            <person name="Niimura Y."/>
            <person name="Fujii Y."/>
            <person name="Habara T."/>
            <person name="Sakai H."/>
            <person name="Sato Y."/>
            <person name="Wilson G."/>
            <person name="Kumar K."/>
            <person name="McCouch S."/>
            <person name="Juretic N."/>
            <person name="Hoen D."/>
            <person name="Wright S."/>
            <person name="Bruskiewich R."/>
            <person name="Bureau T."/>
            <person name="Miyao A."/>
            <person name="Hirochika H."/>
            <person name="Nishikawa T."/>
            <person name="Kadowaki K."/>
            <person name="Sugiura M."/>
            <person name="Burr B."/>
            <person name="Sasaki T."/>
        </authorList>
    </citation>
    <scope>NUCLEOTIDE SEQUENCE [LARGE SCALE GENOMIC DNA]</scope>
    <source>
        <strain evidence="3">cv. Nipponbare</strain>
    </source>
</reference>